<dbReference type="Proteomes" id="UP000838672">
    <property type="component" value="Unassembled WGS sequence"/>
</dbReference>
<dbReference type="PANTHER" id="PTHR30575:SF3">
    <property type="entry name" value="PEPTIDASE M20 DIMERISATION DOMAIN-CONTAINING PROTEIN"/>
    <property type="match status" value="1"/>
</dbReference>
<reference evidence="3" key="1">
    <citation type="submission" date="2021-11" db="EMBL/GenBank/DDBJ databases">
        <authorList>
            <person name="Rodrigo-Torres L."/>
            <person name="Arahal R. D."/>
            <person name="Lucena T."/>
        </authorList>
    </citation>
    <scope>NUCLEOTIDE SEQUENCE</scope>
    <source>
        <strain evidence="3">CECT 7929</strain>
    </source>
</reference>
<dbReference type="InterPro" id="IPR011650">
    <property type="entry name" value="Peptidase_M20_dimer"/>
</dbReference>
<dbReference type="SUPFAM" id="SSF53187">
    <property type="entry name" value="Zn-dependent exopeptidases"/>
    <property type="match status" value="1"/>
</dbReference>
<evidence type="ECO:0000256" key="1">
    <source>
        <dbReference type="ARBA" id="ARBA00022801"/>
    </source>
</evidence>
<dbReference type="NCBIfam" id="TIGR01891">
    <property type="entry name" value="amidohydrolases"/>
    <property type="match status" value="1"/>
</dbReference>
<evidence type="ECO:0000259" key="2">
    <source>
        <dbReference type="Pfam" id="PF07687"/>
    </source>
</evidence>
<dbReference type="InterPro" id="IPR017439">
    <property type="entry name" value="Amidohydrolase"/>
</dbReference>
<evidence type="ECO:0000313" key="3">
    <source>
        <dbReference type="EMBL" id="CAH0533394.1"/>
    </source>
</evidence>
<dbReference type="Gene3D" id="3.30.70.360">
    <property type="match status" value="1"/>
</dbReference>
<dbReference type="InterPro" id="IPR002933">
    <property type="entry name" value="Peptidase_M20"/>
</dbReference>
<dbReference type="Gene3D" id="3.40.630.10">
    <property type="entry name" value="Zn peptidases"/>
    <property type="match status" value="1"/>
</dbReference>
<dbReference type="GO" id="GO:0016787">
    <property type="term" value="F:hydrolase activity"/>
    <property type="evidence" value="ECO:0007669"/>
    <property type="project" value="UniProtKB-KW"/>
</dbReference>
<gene>
    <name evidence="3" type="primary">iaaH</name>
    <name evidence="3" type="ORF">VST7929_01260</name>
</gene>
<dbReference type="RefSeq" id="WP_237465811.1">
    <property type="nucleotide sequence ID" value="NZ_CAKLDI010000001.1"/>
</dbReference>
<name>A0ABM8ZSV4_9VIBR</name>
<dbReference type="SUPFAM" id="SSF55031">
    <property type="entry name" value="Bacterial exopeptidase dimerisation domain"/>
    <property type="match status" value="1"/>
</dbReference>
<dbReference type="Pfam" id="PF07687">
    <property type="entry name" value="M20_dimer"/>
    <property type="match status" value="1"/>
</dbReference>
<dbReference type="EC" id="3.5.1.-" evidence="3"/>
<organism evidence="3 4">
    <name type="scientific">Vibrio stylophorae</name>
    <dbReference type="NCBI Taxonomy" id="659351"/>
    <lineage>
        <taxon>Bacteria</taxon>
        <taxon>Pseudomonadati</taxon>
        <taxon>Pseudomonadota</taxon>
        <taxon>Gammaproteobacteria</taxon>
        <taxon>Vibrionales</taxon>
        <taxon>Vibrionaceae</taxon>
        <taxon>Vibrio</taxon>
    </lineage>
</organism>
<dbReference type="EMBL" id="CAKLDI010000001">
    <property type="protein sequence ID" value="CAH0533394.1"/>
    <property type="molecule type" value="Genomic_DNA"/>
</dbReference>
<dbReference type="PIRSF" id="PIRSF005962">
    <property type="entry name" value="Pept_M20D_amidohydro"/>
    <property type="match status" value="1"/>
</dbReference>
<accession>A0ABM8ZSV4</accession>
<dbReference type="InterPro" id="IPR052030">
    <property type="entry name" value="Peptidase_M20/M20A_hydrolases"/>
</dbReference>
<keyword evidence="1 3" id="KW-0378">Hydrolase</keyword>
<dbReference type="InterPro" id="IPR036264">
    <property type="entry name" value="Bact_exopeptidase_dim_dom"/>
</dbReference>
<dbReference type="Pfam" id="PF01546">
    <property type="entry name" value="Peptidase_M20"/>
    <property type="match status" value="1"/>
</dbReference>
<proteinExistence type="predicted"/>
<sequence length="426" mass="45837">MQTNQTILAALIADRRHLHQHAELGWCEFYTTAYLASQLAPLGGQLFFSQHVIAKSQVMGRDLSDVIAAKAQAKAWGAAKHWLDKIGDYPGLMVQFDGCSPGPVLALRFDMDAVAVSESQAAEHAPTAQLFASKNERAMHACGHDGHMAIGLGLARYIASLQRQFQGQIKLLFQPAEEGCRGAKAMAESGILDDVDYFLSGHLGLGLPSNAIAMTPTHLFATTKFDIQLFGQAAHAGASPELGHNALAAACQAVNQMMAIAPHGQGVTRLNIGTIKAGSGRNVIADYALLQGETRGETLALNQYMMQRVAQILSGIHLAYNVTTQLDIMGEASDVVQSEALAQQLSPFARQHFSQVLMAYPFGASEDVSHLMARVQQCGGQALYLLFGADLQAGHHQSRFDFDEGTLHQALSFYIDAIGQLLAIKN</sequence>
<protein>
    <submittedName>
        <fullName evidence="3">Indole-3-acetyl-aspartic acid hydrolase</fullName>
        <ecNumber evidence="3">3.5.1.-</ecNumber>
    </submittedName>
</protein>
<keyword evidence="4" id="KW-1185">Reference proteome</keyword>
<feature type="domain" description="Peptidase M20 dimerisation" evidence="2">
    <location>
        <begin position="224"/>
        <end position="314"/>
    </location>
</feature>
<evidence type="ECO:0000313" key="4">
    <source>
        <dbReference type="Proteomes" id="UP000838672"/>
    </source>
</evidence>
<dbReference type="PANTHER" id="PTHR30575">
    <property type="entry name" value="PEPTIDASE M20"/>
    <property type="match status" value="1"/>
</dbReference>
<comment type="caution">
    <text evidence="3">The sequence shown here is derived from an EMBL/GenBank/DDBJ whole genome shotgun (WGS) entry which is preliminary data.</text>
</comment>